<evidence type="ECO:0000313" key="2">
    <source>
        <dbReference type="EMBL" id="MFM0002077.1"/>
    </source>
</evidence>
<protein>
    <submittedName>
        <fullName evidence="2">Uncharacterized protein</fullName>
    </submittedName>
</protein>
<comment type="caution">
    <text evidence="2">The sequence shown here is derived from an EMBL/GenBank/DDBJ whole genome shotgun (WGS) entry which is preliminary data.</text>
</comment>
<feature type="compositionally biased region" description="Basic residues" evidence="1">
    <location>
        <begin position="107"/>
        <end position="120"/>
    </location>
</feature>
<accession>A0ABW9ANC2</accession>
<reference evidence="2 3" key="1">
    <citation type="journal article" date="2024" name="Chem. Sci.">
        <title>Discovery of megapolipeptins by genome mining of a Burkholderiales bacteria collection.</title>
        <authorList>
            <person name="Paulo B.S."/>
            <person name="Recchia M.J.J."/>
            <person name="Lee S."/>
            <person name="Fergusson C.H."/>
            <person name="Romanowski S.B."/>
            <person name="Hernandez A."/>
            <person name="Krull N."/>
            <person name="Liu D.Y."/>
            <person name="Cavanagh H."/>
            <person name="Bos A."/>
            <person name="Gray C.A."/>
            <person name="Murphy B.T."/>
            <person name="Linington R.G."/>
            <person name="Eustaquio A.S."/>
        </authorList>
    </citation>
    <scope>NUCLEOTIDE SEQUENCE [LARGE SCALE GENOMIC DNA]</scope>
    <source>
        <strain evidence="2 3">RL17-350-BIC-A</strain>
    </source>
</reference>
<organism evidence="2 3">
    <name type="scientific">Paraburkholderia dipogonis</name>
    <dbReference type="NCBI Taxonomy" id="1211383"/>
    <lineage>
        <taxon>Bacteria</taxon>
        <taxon>Pseudomonadati</taxon>
        <taxon>Pseudomonadota</taxon>
        <taxon>Betaproteobacteria</taxon>
        <taxon>Burkholderiales</taxon>
        <taxon>Burkholderiaceae</taxon>
        <taxon>Paraburkholderia</taxon>
    </lineage>
</organism>
<gene>
    <name evidence="2" type="ORF">PQR57_13715</name>
</gene>
<keyword evidence="3" id="KW-1185">Reference proteome</keyword>
<sequence>MDVKAAKPKRSSDDVQRLDGCEMELARGSSHIASMLYEQSIHAAVSETLLQFKAGHGREDLQAFAYALPGRLEQRGKPEAVRLLRDFIKHGRLPELTAGTSAISLSGRKRVVPPRSKQPR</sequence>
<dbReference type="Proteomes" id="UP001629230">
    <property type="component" value="Unassembled WGS sequence"/>
</dbReference>
<evidence type="ECO:0000313" key="3">
    <source>
        <dbReference type="Proteomes" id="UP001629230"/>
    </source>
</evidence>
<feature type="region of interest" description="Disordered" evidence="1">
    <location>
        <begin position="99"/>
        <end position="120"/>
    </location>
</feature>
<dbReference type="EMBL" id="JAQQEZ010000008">
    <property type="protein sequence ID" value="MFM0002077.1"/>
    <property type="molecule type" value="Genomic_DNA"/>
</dbReference>
<evidence type="ECO:0000256" key="1">
    <source>
        <dbReference type="SAM" id="MobiDB-lite"/>
    </source>
</evidence>
<name>A0ABW9ANC2_9BURK</name>
<dbReference type="RefSeq" id="WP_408177498.1">
    <property type="nucleotide sequence ID" value="NZ_JAQQEZ010000008.1"/>
</dbReference>
<proteinExistence type="predicted"/>